<dbReference type="InterPro" id="IPR000515">
    <property type="entry name" value="MetI-like"/>
</dbReference>
<evidence type="ECO:0000256" key="1">
    <source>
        <dbReference type="ARBA" id="ARBA00004651"/>
    </source>
</evidence>
<organism evidence="7 8">
    <name type="scientific">Halomonas salifodinae</name>
    <dbReference type="NCBI Taxonomy" id="438745"/>
    <lineage>
        <taxon>Bacteria</taxon>
        <taxon>Pseudomonadati</taxon>
        <taxon>Pseudomonadota</taxon>
        <taxon>Gammaproteobacteria</taxon>
        <taxon>Oceanospirillales</taxon>
        <taxon>Halomonadaceae</taxon>
        <taxon>Halomonas</taxon>
    </lineage>
</organism>
<dbReference type="PANTHER" id="PTHR43839:SF1">
    <property type="entry name" value="OPPC IN A BINDING PROTEIN-DEPENDENT TRANSPORT SYSTEM"/>
    <property type="match status" value="1"/>
</dbReference>
<feature type="transmembrane region" description="Helical" evidence="5">
    <location>
        <begin position="359"/>
        <end position="384"/>
    </location>
</feature>
<evidence type="ECO:0000313" key="7">
    <source>
        <dbReference type="EMBL" id="MFC7091053.1"/>
    </source>
</evidence>
<keyword evidence="2 5" id="KW-0812">Transmembrane</keyword>
<dbReference type="PANTHER" id="PTHR43839">
    <property type="entry name" value="OPPC IN A BINDING PROTEIN-DEPENDENT TRANSPORT SYSTEM"/>
    <property type="match status" value="1"/>
</dbReference>
<feature type="transmembrane region" description="Helical" evidence="5">
    <location>
        <begin position="243"/>
        <end position="269"/>
    </location>
</feature>
<evidence type="ECO:0000256" key="4">
    <source>
        <dbReference type="ARBA" id="ARBA00023136"/>
    </source>
</evidence>
<evidence type="ECO:0000259" key="6">
    <source>
        <dbReference type="PROSITE" id="PS50928"/>
    </source>
</evidence>
<gene>
    <name evidence="7" type="ORF">ACFQH5_16000</name>
</gene>
<evidence type="ECO:0000256" key="2">
    <source>
        <dbReference type="ARBA" id="ARBA00022692"/>
    </source>
</evidence>
<dbReference type="PROSITE" id="PS50928">
    <property type="entry name" value="ABC_TM1"/>
    <property type="match status" value="1"/>
</dbReference>
<evidence type="ECO:0000313" key="8">
    <source>
        <dbReference type="Proteomes" id="UP001596411"/>
    </source>
</evidence>
<comment type="subcellular location">
    <subcellularLocation>
        <location evidence="1 5">Cell membrane</location>
        <topology evidence="1 5">Multi-pass membrane protein</topology>
    </subcellularLocation>
</comment>
<sequence>MSWGMGLGMGVGSAHRQTWAELRRYPSALAGVALILLLVALALHTLATVPYDQAVASWRSGEARLPINARPLWSDWLSPGRAPRSQSLIATEIDSEAFPGGRRLTQRIALDYAYDDFPSELALFLKPRDSERAAFLRLTWRTPDGREINLGSRRLVGETRVALSQDRVLEQRLGRPAHLGLLAAADGEAVLSGRHTLTLEAVFFDPDAELASELLLYGRVHGLAGTDHQRRDLGLALRWGTPIALAFGLVAAVGTTLSTLVIAAVGVWYRGWVDALIQRLTEVNMILPLLPILVMVGTLYSTSIWLMLGVVVALGIFSAGIKTYRAMLLPIREAPYIEAARAYGASHLRIVMRYMLPRILPVLIPTFVTLIPTFVFLEASLAVLGLGDPVMPTWGKVLNDAQAQSALYNGYYYWVLAPAALLMLSGLGFAMLGFALDRVFNPRLRSL</sequence>
<name>A0ABW2F1Z9_9GAMM</name>
<dbReference type="Pfam" id="PF00528">
    <property type="entry name" value="BPD_transp_1"/>
    <property type="match status" value="1"/>
</dbReference>
<comment type="similarity">
    <text evidence="5">Belongs to the binding-protein-dependent transport system permease family.</text>
</comment>
<dbReference type="Proteomes" id="UP001596411">
    <property type="component" value="Unassembled WGS sequence"/>
</dbReference>
<evidence type="ECO:0000256" key="5">
    <source>
        <dbReference type="RuleBase" id="RU363032"/>
    </source>
</evidence>
<dbReference type="SUPFAM" id="SSF161098">
    <property type="entry name" value="MetI-like"/>
    <property type="match status" value="1"/>
</dbReference>
<feature type="transmembrane region" description="Helical" evidence="5">
    <location>
        <begin position="411"/>
        <end position="436"/>
    </location>
</feature>
<reference evidence="8" key="1">
    <citation type="journal article" date="2019" name="Int. J. Syst. Evol. Microbiol.">
        <title>The Global Catalogue of Microorganisms (GCM) 10K type strain sequencing project: providing services to taxonomists for standard genome sequencing and annotation.</title>
        <authorList>
            <consortium name="The Broad Institute Genomics Platform"/>
            <consortium name="The Broad Institute Genome Sequencing Center for Infectious Disease"/>
            <person name="Wu L."/>
            <person name="Ma J."/>
        </authorList>
    </citation>
    <scope>NUCLEOTIDE SEQUENCE [LARGE SCALE GENOMIC DNA]</scope>
    <source>
        <strain evidence="8">CGMCC 1.13666</strain>
    </source>
</reference>
<accession>A0ABW2F1Z9</accession>
<dbReference type="EMBL" id="JBHSZP010000032">
    <property type="protein sequence ID" value="MFC7091053.1"/>
    <property type="molecule type" value="Genomic_DNA"/>
</dbReference>
<dbReference type="CDD" id="cd06261">
    <property type="entry name" value="TM_PBP2"/>
    <property type="match status" value="1"/>
</dbReference>
<feature type="transmembrane region" description="Helical" evidence="5">
    <location>
        <begin position="28"/>
        <end position="49"/>
    </location>
</feature>
<comment type="caution">
    <text evidence="7">The sequence shown here is derived from an EMBL/GenBank/DDBJ whole genome shotgun (WGS) entry which is preliminary data.</text>
</comment>
<keyword evidence="5" id="KW-0813">Transport</keyword>
<feature type="transmembrane region" description="Helical" evidence="5">
    <location>
        <begin position="289"/>
        <end position="317"/>
    </location>
</feature>
<proteinExistence type="inferred from homology"/>
<evidence type="ECO:0000256" key="3">
    <source>
        <dbReference type="ARBA" id="ARBA00022989"/>
    </source>
</evidence>
<dbReference type="Gene3D" id="1.10.3720.10">
    <property type="entry name" value="MetI-like"/>
    <property type="match status" value="1"/>
</dbReference>
<keyword evidence="4 5" id="KW-0472">Membrane</keyword>
<feature type="domain" description="ABC transmembrane type-1" evidence="6">
    <location>
        <begin position="245"/>
        <end position="433"/>
    </location>
</feature>
<keyword evidence="3 5" id="KW-1133">Transmembrane helix</keyword>
<dbReference type="RefSeq" id="WP_346063033.1">
    <property type="nucleotide sequence ID" value="NZ_BAAADR010000014.1"/>
</dbReference>
<keyword evidence="8" id="KW-1185">Reference proteome</keyword>
<protein>
    <submittedName>
        <fullName evidence="7">ABC transporter permease</fullName>
    </submittedName>
</protein>
<dbReference type="InterPro" id="IPR035906">
    <property type="entry name" value="MetI-like_sf"/>
</dbReference>